<dbReference type="GO" id="GO:1990904">
    <property type="term" value="C:ribonucleoprotein complex"/>
    <property type="evidence" value="ECO:0007669"/>
    <property type="project" value="UniProtKB-KW"/>
</dbReference>
<dbReference type="GO" id="GO:0005840">
    <property type="term" value="C:ribosome"/>
    <property type="evidence" value="ECO:0007669"/>
    <property type="project" value="UniProtKB-KW"/>
</dbReference>
<keyword evidence="2 4" id="KW-0687">Ribonucleoprotein</keyword>
<dbReference type="CDD" id="cd00353">
    <property type="entry name" value="Ribosomal_S15p_S13e"/>
    <property type="match status" value="1"/>
</dbReference>
<dbReference type="PROSITE" id="PS00362">
    <property type="entry name" value="RIBOSOMAL_S15"/>
    <property type="match status" value="1"/>
</dbReference>
<dbReference type="Pfam" id="PF00312">
    <property type="entry name" value="Ribosomal_S15"/>
    <property type="match status" value="1"/>
</dbReference>
<dbReference type="SUPFAM" id="SSF47060">
    <property type="entry name" value="S15/NS1 RNA-binding domain"/>
    <property type="match status" value="1"/>
</dbReference>
<dbReference type="Gene3D" id="6.10.250.3130">
    <property type="match status" value="1"/>
</dbReference>
<proteinExistence type="inferred from homology"/>
<dbReference type="InterPro" id="IPR000589">
    <property type="entry name" value="Ribosomal_uS15"/>
</dbReference>
<dbReference type="HAMAP" id="MF_01343_B">
    <property type="entry name" value="Ribosomal_uS15_B"/>
    <property type="match status" value="1"/>
</dbReference>
<evidence type="ECO:0000313" key="7">
    <source>
        <dbReference type="EMBL" id="OGY94359.1"/>
    </source>
</evidence>
<evidence type="ECO:0000256" key="4">
    <source>
        <dbReference type="HAMAP-Rule" id="MF_01343"/>
    </source>
</evidence>
<accession>A0A1G2C0P3</accession>
<dbReference type="GO" id="GO:0006412">
    <property type="term" value="P:translation"/>
    <property type="evidence" value="ECO:0007669"/>
    <property type="project" value="UniProtKB-UniRule"/>
</dbReference>
<protein>
    <recommendedName>
        <fullName evidence="4">Small ribosomal subunit protein uS15</fullName>
    </recommendedName>
</protein>
<dbReference type="PANTHER" id="PTHR23321">
    <property type="entry name" value="RIBOSOMAL PROTEIN S15, BACTERIAL AND ORGANELLAR"/>
    <property type="match status" value="1"/>
</dbReference>
<evidence type="ECO:0000256" key="1">
    <source>
        <dbReference type="ARBA" id="ARBA00022980"/>
    </source>
</evidence>
<dbReference type="AlphaFoldDB" id="A0A1G2C0P3"/>
<organism evidence="7 8">
    <name type="scientific">Candidatus Komeilibacteria bacterium RIFOXYC1_FULL_37_11</name>
    <dbReference type="NCBI Taxonomy" id="1798555"/>
    <lineage>
        <taxon>Bacteria</taxon>
        <taxon>Candidatus Komeiliibacteriota</taxon>
    </lineage>
</organism>
<evidence type="ECO:0000256" key="2">
    <source>
        <dbReference type="ARBA" id="ARBA00023274"/>
    </source>
</evidence>
<evidence type="ECO:0000256" key="6">
    <source>
        <dbReference type="RuleBase" id="RU004524"/>
    </source>
</evidence>
<comment type="caution">
    <text evidence="7">The sequence shown here is derived from an EMBL/GenBank/DDBJ whole genome shotgun (WGS) entry which is preliminary data.</text>
</comment>
<dbReference type="GO" id="GO:0003735">
    <property type="term" value="F:structural constituent of ribosome"/>
    <property type="evidence" value="ECO:0007669"/>
    <property type="project" value="InterPro"/>
</dbReference>
<keyword evidence="4 6" id="KW-0694">RNA-binding</keyword>
<dbReference type="SMART" id="SM01387">
    <property type="entry name" value="Ribosomal_S15"/>
    <property type="match status" value="1"/>
</dbReference>
<comment type="function">
    <text evidence="4">Forms an intersubunit bridge (bridge B4) with the 23S rRNA of the 50S subunit in the ribosome.</text>
</comment>
<gene>
    <name evidence="4" type="primary">rpsO</name>
    <name evidence="7" type="ORF">A2406_03010</name>
</gene>
<sequence length="118" mass="14099">MLDKKKKQRIIEKFKIHKSDTGSAEVQIAILTEEIKELTKHLREHKKDFSSRRGLLAKVSLRHKLLRYLEREDEKRFTKLVKVLKLKISKKERFDIEETIELAAEEVDGEEEQEEIKE</sequence>
<dbReference type="NCBIfam" id="TIGR00952">
    <property type="entry name" value="S15_bact"/>
    <property type="match status" value="1"/>
</dbReference>
<dbReference type="EMBL" id="MHKQ01000009">
    <property type="protein sequence ID" value="OGY94359.1"/>
    <property type="molecule type" value="Genomic_DNA"/>
</dbReference>
<evidence type="ECO:0000256" key="5">
    <source>
        <dbReference type="RuleBase" id="RU003919"/>
    </source>
</evidence>
<evidence type="ECO:0000313" key="8">
    <source>
        <dbReference type="Proteomes" id="UP000177626"/>
    </source>
</evidence>
<reference evidence="7 8" key="1">
    <citation type="journal article" date="2016" name="Nat. Commun.">
        <title>Thousands of microbial genomes shed light on interconnected biogeochemical processes in an aquifer system.</title>
        <authorList>
            <person name="Anantharaman K."/>
            <person name="Brown C.T."/>
            <person name="Hug L.A."/>
            <person name="Sharon I."/>
            <person name="Castelle C.J."/>
            <person name="Probst A.J."/>
            <person name="Thomas B.C."/>
            <person name="Singh A."/>
            <person name="Wilkins M.J."/>
            <person name="Karaoz U."/>
            <person name="Brodie E.L."/>
            <person name="Williams K.H."/>
            <person name="Hubbard S.S."/>
            <person name="Banfield J.F."/>
        </authorList>
    </citation>
    <scope>NUCLEOTIDE SEQUENCE [LARGE SCALE GENOMIC DNA]</scope>
</reference>
<dbReference type="GO" id="GO:0019843">
    <property type="term" value="F:rRNA binding"/>
    <property type="evidence" value="ECO:0007669"/>
    <property type="project" value="UniProtKB-UniRule"/>
</dbReference>
<dbReference type="PANTHER" id="PTHR23321:SF26">
    <property type="entry name" value="SMALL RIBOSOMAL SUBUNIT PROTEIN US15M"/>
    <property type="match status" value="1"/>
</dbReference>
<comment type="similarity">
    <text evidence="4 5">Belongs to the universal ribosomal protein uS15 family.</text>
</comment>
<dbReference type="Proteomes" id="UP000177626">
    <property type="component" value="Unassembled WGS sequence"/>
</dbReference>
<name>A0A1G2C0P3_9BACT</name>
<dbReference type="InterPro" id="IPR009068">
    <property type="entry name" value="uS15_NS1_RNA-bd_sf"/>
</dbReference>
<keyword evidence="1 4" id="KW-0689">Ribosomal protein</keyword>
<dbReference type="Gene3D" id="1.10.287.10">
    <property type="entry name" value="S15/NS1, RNA-binding"/>
    <property type="match status" value="1"/>
</dbReference>
<comment type="subunit">
    <text evidence="3 4">Part of the 30S ribosomal subunit. Forms a bridge to the 50S subunit in the 70S ribosome, contacting the 23S rRNA.</text>
</comment>
<dbReference type="InterPro" id="IPR005290">
    <property type="entry name" value="Ribosomal_uS15_bac-type"/>
</dbReference>
<evidence type="ECO:0000256" key="3">
    <source>
        <dbReference type="ARBA" id="ARBA00064542"/>
    </source>
</evidence>
<dbReference type="GO" id="GO:0005737">
    <property type="term" value="C:cytoplasm"/>
    <property type="evidence" value="ECO:0007669"/>
    <property type="project" value="UniProtKB-ARBA"/>
</dbReference>
<keyword evidence="4 6" id="KW-0699">rRNA-binding</keyword>
<comment type="function">
    <text evidence="4 6">One of the primary rRNA binding proteins, it binds directly to 16S rRNA where it helps nucleate assembly of the platform of the 30S subunit by binding and bridging several RNA helices of the 16S rRNA.</text>
</comment>
<dbReference type="FunFam" id="1.10.287.10:FF:000002">
    <property type="entry name" value="30S ribosomal protein S15"/>
    <property type="match status" value="1"/>
</dbReference>